<dbReference type="InterPro" id="IPR037066">
    <property type="entry name" value="Plug_dom_sf"/>
</dbReference>
<comment type="subcellular location">
    <subcellularLocation>
        <location evidence="1 8">Cell outer membrane</location>
        <topology evidence="1 8">Multi-pass membrane protein</topology>
    </subcellularLocation>
</comment>
<dbReference type="InterPro" id="IPR039426">
    <property type="entry name" value="TonB-dep_rcpt-like"/>
</dbReference>
<feature type="region of interest" description="Disordered" evidence="10">
    <location>
        <begin position="261"/>
        <end position="285"/>
    </location>
</feature>
<evidence type="ECO:0000256" key="3">
    <source>
        <dbReference type="ARBA" id="ARBA00022452"/>
    </source>
</evidence>
<keyword evidence="4 8" id="KW-0812">Transmembrane</keyword>
<evidence type="ECO:0000256" key="1">
    <source>
        <dbReference type="ARBA" id="ARBA00004571"/>
    </source>
</evidence>
<dbReference type="InterPro" id="IPR036942">
    <property type="entry name" value="Beta-barrel_TonB_sf"/>
</dbReference>
<dbReference type="PANTHER" id="PTHR30069:SF40">
    <property type="entry name" value="TONB-DEPENDENT RECEPTOR NMB0964-RELATED"/>
    <property type="match status" value="1"/>
</dbReference>
<dbReference type="InterPro" id="IPR000531">
    <property type="entry name" value="Beta-barrel_TonB"/>
</dbReference>
<dbReference type="InterPro" id="IPR012910">
    <property type="entry name" value="Plug_dom"/>
</dbReference>
<feature type="domain" description="TonB-dependent receptor-like beta-barrel" evidence="12">
    <location>
        <begin position="295"/>
        <end position="698"/>
    </location>
</feature>
<dbReference type="PANTHER" id="PTHR30069">
    <property type="entry name" value="TONB-DEPENDENT OUTER MEMBRANE RECEPTOR"/>
    <property type="match status" value="1"/>
</dbReference>
<comment type="caution">
    <text evidence="14">The sequence shown here is derived from an EMBL/GenBank/DDBJ whole genome shotgun (WGS) entry which is preliminary data.</text>
</comment>
<sequence>MLKYSPLALILAQVLAAPAAADEQEQAHQHEDTEVIVINAAPLTRTELNSAQPISVLSGDELREKQAHTLGETLAKEPGINATHFARVASSPIIRGLDGPRVKITQNGLDTADVSRGSPDHAVTTETSVAQQVEILRGPATLLYGSGAIGGVVNVVDERIAQDYVGGTRGFFGGNLASVDDLRDFSAGVSTDVGSTVWHLDGFTRRSDDYQVPTFTNEDGEQVSSIENSFVDAAGGTLGASYLFDNGFAGLSYSRLEQSYGIPGHHHEEHGDEHEEEPGHEDEHGDEAEVLPYADLEQDRVQLHAGLTNPFNGIEKLEVRYGYTDYQHQEIEGDTPSTTFTNKQHELRVTANHHLTGDWYGAIGYHGFSQKQSAFGEEAYTPPSETDRHGFFWLAETQKEGLNWQTGIRYERVSIDAPTLTLGTPSYDFEPFSASFGLNFQWRPEVRLNANFSHAQRAPSANELFANGAHLATQTYEIGLGYSVHEEAEHVYAIEASERRPLLEKSNSLDLGAHIESGDNHLHINLFANRIDNYVYESFTALNSVDLVIEDDHDHEPDHGPEEEIGHEPEAEHDHEEGLPVIQYTQRDVLLFGYEISGRWQLDEQWRLDAFSDYTRAYTTDEQDNLPRLPAQRIGADVTYNQGNWETQVGYIWYSQQSRTAAYESATPSYGLLNAQFNWFPQAGADYNLSIYLKGENLTDKLGYVHTSFLKETAPVAGRNFSIGLRGEF</sequence>
<feature type="compositionally biased region" description="Acidic residues" evidence="10">
    <location>
        <begin position="274"/>
        <end position="285"/>
    </location>
</feature>
<evidence type="ECO:0000256" key="2">
    <source>
        <dbReference type="ARBA" id="ARBA00022448"/>
    </source>
</evidence>
<gene>
    <name evidence="14" type="ORF">CWI69_01055</name>
</gene>
<keyword evidence="11" id="KW-0732">Signal</keyword>
<feature type="domain" description="TonB-dependent receptor plug" evidence="13">
    <location>
        <begin position="49"/>
        <end position="152"/>
    </location>
</feature>
<feature type="signal peptide" evidence="11">
    <location>
        <begin position="1"/>
        <end position="21"/>
    </location>
</feature>
<dbReference type="GO" id="GO:0009279">
    <property type="term" value="C:cell outer membrane"/>
    <property type="evidence" value="ECO:0007669"/>
    <property type="project" value="UniProtKB-SubCell"/>
</dbReference>
<evidence type="ECO:0000259" key="12">
    <source>
        <dbReference type="Pfam" id="PF00593"/>
    </source>
</evidence>
<keyword evidence="3 8" id="KW-1134">Transmembrane beta strand</keyword>
<dbReference type="Pfam" id="PF00593">
    <property type="entry name" value="TonB_dep_Rec_b-barrel"/>
    <property type="match status" value="1"/>
</dbReference>
<evidence type="ECO:0000256" key="6">
    <source>
        <dbReference type="ARBA" id="ARBA00023136"/>
    </source>
</evidence>
<evidence type="ECO:0000256" key="5">
    <source>
        <dbReference type="ARBA" id="ARBA00023077"/>
    </source>
</evidence>
<evidence type="ECO:0000313" key="15">
    <source>
        <dbReference type="Proteomes" id="UP000287198"/>
    </source>
</evidence>
<evidence type="ECO:0000256" key="9">
    <source>
        <dbReference type="RuleBase" id="RU003357"/>
    </source>
</evidence>
<protein>
    <recommendedName>
        <fullName evidence="16">TonB-dependent receptor</fullName>
    </recommendedName>
</protein>
<evidence type="ECO:0000256" key="4">
    <source>
        <dbReference type="ARBA" id="ARBA00022692"/>
    </source>
</evidence>
<dbReference type="OrthoDB" id="9795928at2"/>
<keyword evidence="2 8" id="KW-0813">Transport</keyword>
<name>A0A432XZP8_9GAMM</name>
<keyword evidence="7 8" id="KW-0998">Cell outer membrane</keyword>
<reference evidence="15" key="1">
    <citation type="journal article" date="2018" name="Front. Microbiol.">
        <title>Genome-Based Analysis Reveals the Taxonomy and Diversity of the Family Idiomarinaceae.</title>
        <authorList>
            <person name="Liu Y."/>
            <person name="Lai Q."/>
            <person name="Shao Z."/>
        </authorList>
    </citation>
    <scope>NUCLEOTIDE SEQUENCE [LARGE SCALE GENOMIC DNA]</scope>
    <source>
        <strain evidence="15">BH195</strain>
    </source>
</reference>
<evidence type="ECO:0000256" key="11">
    <source>
        <dbReference type="SAM" id="SignalP"/>
    </source>
</evidence>
<evidence type="ECO:0000256" key="7">
    <source>
        <dbReference type="ARBA" id="ARBA00023237"/>
    </source>
</evidence>
<evidence type="ECO:0000256" key="10">
    <source>
        <dbReference type="SAM" id="MobiDB-lite"/>
    </source>
</evidence>
<feature type="region of interest" description="Disordered" evidence="10">
    <location>
        <begin position="551"/>
        <end position="575"/>
    </location>
</feature>
<evidence type="ECO:0000313" key="14">
    <source>
        <dbReference type="EMBL" id="RUO54051.1"/>
    </source>
</evidence>
<feature type="chain" id="PRO_5019099264" description="TonB-dependent receptor" evidence="11">
    <location>
        <begin position="22"/>
        <end position="729"/>
    </location>
</feature>
<proteinExistence type="inferred from homology"/>
<keyword evidence="5 9" id="KW-0798">TonB box</keyword>
<dbReference type="RefSeq" id="WP_126761094.1">
    <property type="nucleotide sequence ID" value="NZ_JBHLTZ010000004.1"/>
</dbReference>
<dbReference type="Pfam" id="PF07715">
    <property type="entry name" value="Plug"/>
    <property type="match status" value="1"/>
</dbReference>
<evidence type="ECO:0000259" key="13">
    <source>
        <dbReference type="Pfam" id="PF07715"/>
    </source>
</evidence>
<comment type="similarity">
    <text evidence="8 9">Belongs to the TonB-dependent receptor family.</text>
</comment>
<dbReference type="Gene3D" id="2.40.170.20">
    <property type="entry name" value="TonB-dependent receptor, beta-barrel domain"/>
    <property type="match status" value="1"/>
</dbReference>
<dbReference type="Proteomes" id="UP000287198">
    <property type="component" value="Unassembled WGS sequence"/>
</dbReference>
<evidence type="ECO:0000256" key="8">
    <source>
        <dbReference type="PROSITE-ProRule" id="PRU01360"/>
    </source>
</evidence>
<evidence type="ECO:0008006" key="16">
    <source>
        <dbReference type="Google" id="ProtNLM"/>
    </source>
</evidence>
<organism evidence="14 15">
    <name type="scientific">Pseudidiomarina halophila</name>
    <dbReference type="NCBI Taxonomy" id="1449799"/>
    <lineage>
        <taxon>Bacteria</taxon>
        <taxon>Pseudomonadati</taxon>
        <taxon>Pseudomonadota</taxon>
        <taxon>Gammaproteobacteria</taxon>
        <taxon>Alteromonadales</taxon>
        <taxon>Idiomarinaceae</taxon>
        <taxon>Pseudidiomarina</taxon>
    </lineage>
</organism>
<dbReference type="AlphaFoldDB" id="A0A432XZP8"/>
<accession>A0A432XZP8</accession>
<dbReference type="PROSITE" id="PS52016">
    <property type="entry name" value="TONB_DEPENDENT_REC_3"/>
    <property type="match status" value="1"/>
</dbReference>
<dbReference type="GO" id="GO:0015344">
    <property type="term" value="F:siderophore uptake transmembrane transporter activity"/>
    <property type="evidence" value="ECO:0007669"/>
    <property type="project" value="TreeGrafter"/>
</dbReference>
<dbReference type="Gene3D" id="2.170.130.10">
    <property type="entry name" value="TonB-dependent receptor, plug domain"/>
    <property type="match status" value="1"/>
</dbReference>
<dbReference type="EMBL" id="PIPW01000001">
    <property type="protein sequence ID" value="RUO54051.1"/>
    <property type="molecule type" value="Genomic_DNA"/>
</dbReference>
<keyword evidence="6 8" id="KW-0472">Membrane</keyword>
<dbReference type="SUPFAM" id="SSF56935">
    <property type="entry name" value="Porins"/>
    <property type="match status" value="1"/>
</dbReference>
<dbReference type="GO" id="GO:0044718">
    <property type="term" value="P:siderophore transmembrane transport"/>
    <property type="evidence" value="ECO:0007669"/>
    <property type="project" value="TreeGrafter"/>
</dbReference>
<keyword evidence="15" id="KW-1185">Reference proteome</keyword>